<dbReference type="PATRIC" id="fig|1461584.3.peg.2495"/>
<proteinExistence type="predicted"/>
<name>A0A078MWH5_9MICC</name>
<dbReference type="EMBL" id="LN483071">
    <property type="protein sequence ID" value="CEA09156.1"/>
    <property type="molecule type" value="Genomic_DNA"/>
</dbReference>
<protein>
    <submittedName>
        <fullName evidence="1">Uncharacterized protein</fullName>
    </submittedName>
</protein>
<evidence type="ECO:0000313" key="1">
    <source>
        <dbReference type="EMBL" id="CEA09156.1"/>
    </source>
</evidence>
<organism evidence="1">
    <name type="scientific">Arthrobacter saudimassiliensis</name>
    <dbReference type="NCBI Taxonomy" id="1461584"/>
    <lineage>
        <taxon>Bacteria</taxon>
        <taxon>Bacillati</taxon>
        <taxon>Actinomycetota</taxon>
        <taxon>Actinomycetes</taxon>
        <taxon>Micrococcales</taxon>
        <taxon>Micrococcaceae</taxon>
        <taxon>Arthrobacter</taxon>
    </lineage>
</organism>
<reference evidence="1" key="1">
    <citation type="submission" date="2014-07" db="EMBL/GenBank/DDBJ databases">
        <authorList>
            <person name="Urmite Genomes Urmite Genomes"/>
        </authorList>
    </citation>
    <scope>NUCLEOTIDE SEQUENCE</scope>
    <source>
        <strain evidence="1">11W110_air</strain>
    </source>
</reference>
<accession>A0A078MWH5</accession>
<sequence length="309" mass="32521">MLVVAAATVSIYLVNTRVYGPEAKVEEYLDALRAGDGGLALGLLNAAVPEGADAALLDGEPLAESVTDLQVQDISAGDASGGQVPVAVTYTLGGSEGRTEFALRRAGTSWMFFTRWEFVPSTLPTVQVSAPNLAEAGVNGARVALPEGTGTFAAFYPGRVGASYASKYFEAPEEAAVVESSSTSARLPLSTRATPALVEDVQEQVRGFLDGCTEGQNRLAPPGCPFYHFTNNRVEEPITWEIVEYPEVEISAGNQAWVVAPLNGRAKVTATETDLFTGAKKPLVAETDFSFAARLSVGQDSAVLTPLVD</sequence>
<gene>
    <name evidence="1" type="ORF">BN1051_02523</name>
</gene>
<dbReference type="AlphaFoldDB" id="A0A078MWH5"/>